<evidence type="ECO:0000256" key="6">
    <source>
        <dbReference type="ARBA" id="ARBA00023239"/>
    </source>
</evidence>
<comment type="similarity">
    <text evidence="3">Belongs to the serine/threonine dehydratase family.</text>
</comment>
<sequence>MWPTRDDILAARGLIRTHIRRTPCMDLRLPSGRTIALKLELLQHTGSFKPRGAFTTVLSQEHPPSALVAASGGNHGMAVAYVGQRLGIPASIFVPETAPATKVARLHAYGARVHQVGNTFAEALTASREEAGRPGTLAIHAYDAMGTVTGQGTIGVEIEEQTSPDTVLVAVGGGGLIGGVASWFRDGARIVGVEPQTCNALNAALAASGPVQVNPTGVAADSLGASMLGEIAWEALQAASIRSVLVGDDDIAAARELLWRETRLVAEPGGATALAALLSGAYEPAYRERVTVIVCGSNCDPSDLPLE</sequence>
<dbReference type="Gene3D" id="3.40.50.1100">
    <property type="match status" value="2"/>
</dbReference>
<reference evidence="10 11" key="1">
    <citation type="submission" date="2019-05" db="EMBL/GenBank/DDBJ databases">
        <authorList>
            <person name="Lee S.D."/>
        </authorList>
    </citation>
    <scope>NUCLEOTIDE SEQUENCE [LARGE SCALE GENOMIC DNA]</scope>
    <source>
        <strain evidence="10 11">C5-26</strain>
    </source>
</reference>
<comment type="catalytic activity">
    <reaction evidence="1">
        <text>L-threonine = 2-oxobutanoate + NH4(+)</text>
        <dbReference type="Rhea" id="RHEA:22108"/>
        <dbReference type="ChEBI" id="CHEBI:16763"/>
        <dbReference type="ChEBI" id="CHEBI:28938"/>
        <dbReference type="ChEBI" id="CHEBI:57926"/>
        <dbReference type="EC" id="4.3.1.19"/>
    </reaction>
</comment>
<evidence type="ECO:0000256" key="5">
    <source>
        <dbReference type="ARBA" id="ARBA00022898"/>
    </source>
</evidence>
<comment type="caution">
    <text evidence="10">The sequence shown here is derived from an EMBL/GenBank/DDBJ whole genome shotgun (WGS) entry which is preliminary data.</text>
</comment>
<feature type="domain" description="Tryptophan synthase beta chain-like PALP" evidence="9">
    <location>
        <begin position="15"/>
        <end position="296"/>
    </location>
</feature>
<proteinExistence type="inferred from homology"/>
<dbReference type="PANTHER" id="PTHR48078:SF6">
    <property type="entry name" value="L-THREONINE DEHYDRATASE CATABOLIC TDCB"/>
    <property type="match status" value="1"/>
</dbReference>
<dbReference type="EMBL" id="VCQV01000004">
    <property type="protein sequence ID" value="TWP37915.1"/>
    <property type="molecule type" value="Genomic_DNA"/>
</dbReference>
<evidence type="ECO:0000313" key="11">
    <source>
        <dbReference type="Proteomes" id="UP000320244"/>
    </source>
</evidence>
<reference evidence="10 11" key="2">
    <citation type="submission" date="2019-08" db="EMBL/GenBank/DDBJ databases">
        <title>Jejuicoccus antrihumi gen. nov., sp. nov., a new member of the family Dermacoccaceae isolated from a cave.</title>
        <authorList>
            <person name="Schumann P."/>
            <person name="Kim I.S."/>
        </authorList>
    </citation>
    <scope>NUCLEOTIDE SEQUENCE [LARGE SCALE GENOMIC DNA]</scope>
    <source>
        <strain evidence="10 11">C5-26</strain>
    </source>
</reference>
<dbReference type="AlphaFoldDB" id="A0A563E659"/>
<evidence type="ECO:0000256" key="2">
    <source>
        <dbReference type="ARBA" id="ARBA00001933"/>
    </source>
</evidence>
<evidence type="ECO:0000256" key="3">
    <source>
        <dbReference type="ARBA" id="ARBA00010869"/>
    </source>
</evidence>
<gene>
    <name evidence="10" type="ORF">FGL98_04170</name>
</gene>
<name>A0A563E659_9MICO</name>
<evidence type="ECO:0000256" key="7">
    <source>
        <dbReference type="ARBA" id="ARBA00025527"/>
    </source>
</evidence>
<comment type="cofactor">
    <cofactor evidence="2">
        <name>pyridoxal 5'-phosphate</name>
        <dbReference type="ChEBI" id="CHEBI:597326"/>
    </cofactor>
</comment>
<dbReference type="GO" id="GO:0006565">
    <property type="term" value="P:L-serine catabolic process"/>
    <property type="evidence" value="ECO:0007669"/>
    <property type="project" value="TreeGrafter"/>
</dbReference>
<organism evidence="10 11">
    <name type="scientific">Leekyejoonella antrihumi</name>
    <dbReference type="NCBI Taxonomy" id="1660198"/>
    <lineage>
        <taxon>Bacteria</taxon>
        <taxon>Bacillati</taxon>
        <taxon>Actinomycetota</taxon>
        <taxon>Actinomycetes</taxon>
        <taxon>Micrococcales</taxon>
        <taxon>Dermacoccaceae</taxon>
        <taxon>Leekyejoonella</taxon>
    </lineage>
</organism>
<dbReference type="InterPro" id="IPR001926">
    <property type="entry name" value="TrpB-like_PALP"/>
</dbReference>
<dbReference type="InterPro" id="IPR050147">
    <property type="entry name" value="Ser/Thr_Dehydratase"/>
</dbReference>
<dbReference type="OrthoDB" id="9811476at2"/>
<evidence type="ECO:0000256" key="4">
    <source>
        <dbReference type="ARBA" id="ARBA00012096"/>
    </source>
</evidence>
<dbReference type="PANTHER" id="PTHR48078">
    <property type="entry name" value="THREONINE DEHYDRATASE, MITOCHONDRIAL-RELATED"/>
    <property type="match status" value="1"/>
</dbReference>
<evidence type="ECO:0000259" key="9">
    <source>
        <dbReference type="Pfam" id="PF00291"/>
    </source>
</evidence>
<keyword evidence="6" id="KW-0456">Lyase</keyword>
<dbReference type="RefSeq" id="WP_146315485.1">
    <property type="nucleotide sequence ID" value="NZ_VCQV01000004.1"/>
</dbReference>
<dbReference type="InterPro" id="IPR036052">
    <property type="entry name" value="TrpB-like_PALP_sf"/>
</dbReference>
<dbReference type="Proteomes" id="UP000320244">
    <property type="component" value="Unassembled WGS sequence"/>
</dbReference>
<dbReference type="SUPFAM" id="SSF53686">
    <property type="entry name" value="Tryptophan synthase beta subunit-like PLP-dependent enzymes"/>
    <property type="match status" value="1"/>
</dbReference>
<dbReference type="FunFam" id="3.40.50.1100:FF:000005">
    <property type="entry name" value="Threonine dehydratase catabolic"/>
    <property type="match status" value="1"/>
</dbReference>
<dbReference type="GO" id="GO:0004794">
    <property type="term" value="F:threonine deaminase activity"/>
    <property type="evidence" value="ECO:0007669"/>
    <property type="project" value="UniProtKB-EC"/>
</dbReference>
<keyword evidence="5" id="KW-0663">Pyridoxal phosphate</keyword>
<dbReference type="EC" id="4.3.1.19" evidence="4"/>
<evidence type="ECO:0000256" key="8">
    <source>
        <dbReference type="ARBA" id="ARBA00031427"/>
    </source>
</evidence>
<dbReference type="GO" id="GO:0003941">
    <property type="term" value="F:L-serine ammonia-lyase activity"/>
    <property type="evidence" value="ECO:0007669"/>
    <property type="project" value="TreeGrafter"/>
</dbReference>
<evidence type="ECO:0000313" key="10">
    <source>
        <dbReference type="EMBL" id="TWP37915.1"/>
    </source>
</evidence>
<dbReference type="Pfam" id="PF00291">
    <property type="entry name" value="PALP"/>
    <property type="match status" value="1"/>
</dbReference>
<keyword evidence="11" id="KW-1185">Reference proteome</keyword>
<comment type="function">
    <text evidence="7">Catalyzes the anaerobic formation of alpha-ketobutyrate and ammonia from threonine in a two-step reaction. The first step involved a dehydration of threonine and a production of enamine intermediates (aminocrotonate), which tautomerizes to its imine form (iminobutyrate). Both intermediates are unstable and short-lived. The second step is the nonenzymatic hydrolysis of the enamine/imine intermediates to form 2-ketobutyrate and free ammonia. In the low water environment of the cell, the second step is accelerated by RidA.</text>
</comment>
<accession>A0A563E659</accession>
<dbReference type="GO" id="GO:0006567">
    <property type="term" value="P:L-threonine catabolic process"/>
    <property type="evidence" value="ECO:0007669"/>
    <property type="project" value="TreeGrafter"/>
</dbReference>
<protein>
    <recommendedName>
        <fullName evidence="4">threonine ammonia-lyase</fullName>
        <ecNumber evidence="4">4.3.1.19</ecNumber>
    </recommendedName>
    <alternativeName>
        <fullName evidence="8">Threonine deaminase</fullName>
    </alternativeName>
</protein>
<dbReference type="NCBIfam" id="NF006094">
    <property type="entry name" value="PRK08246.1"/>
    <property type="match status" value="1"/>
</dbReference>
<evidence type="ECO:0000256" key="1">
    <source>
        <dbReference type="ARBA" id="ARBA00001274"/>
    </source>
</evidence>
<dbReference type="GO" id="GO:0009097">
    <property type="term" value="P:isoleucine biosynthetic process"/>
    <property type="evidence" value="ECO:0007669"/>
    <property type="project" value="TreeGrafter"/>
</dbReference>